<dbReference type="InterPro" id="IPR036412">
    <property type="entry name" value="HAD-like_sf"/>
</dbReference>
<dbReference type="InterPro" id="IPR023214">
    <property type="entry name" value="HAD_sf"/>
</dbReference>
<dbReference type="PANTHER" id="PTHR43611:SF3">
    <property type="entry name" value="FLAVIN MONONUCLEOTIDE HYDROLASE 1, CHLOROPLATIC"/>
    <property type="match status" value="1"/>
</dbReference>
<comment type="caution">
    <text evidence="2">The sequence shown here is derived from an EMBL/GenBank/DDBJ whole genome shotgun (WGS) entry which is preliminary data.</text>
</comment>
<dbReference type="OrthoDB" id="9797415at2"/>
<protein>
    <recommendedName>
        <fullName evidence="4">HAD family hydrolase</fullName>
    </recommendedName>
</protein>
<dbReference type="AlphaFoldDB" id="A0A2I1PBX1"/>
<name>A0A2I1PBX1_9MICO</name>
<dbReference type="NCBIfam" id="TIGR01509">
    <property type="entry name" value="HAD-SF-IA-v3"/>
    <property type="match status" value="1"/>
</dbReference>
<evidence type="ECO:0008006" key="4">
    <source>
        <dbReference type="Google" id="ProtNLM"/>
    </source>
</evidence>
<dbReference type="InterPro" id="IPR006439">
    <property type="entry name" value="HAD-SF_hydro_IA"/>
</dbReference>
<evidence type="ECO:0000313" key="2">
    <source>
        <dbReference type="EMBL" id="PKZ42115.1"/>
    </source>
</evidence>
<dbReference type="EMBL" id="PKIZ01000006">
    <property type="protein sequence ID" value="PKZ42115.1"/>
    <property type="molecule type" value="Genomic_DNA"/>
</dbReference>
<evidence type="ECO:0000313" key="3">
    <source>
        <dbReference type="Proteomes" id="UP000234206"/>
    </source>
</evidence>
<feature type="region of interest" description="Disordered" evidence="1">
    <location>
        <begin position="1"/>
        <end position="25"/>
    </location>
</feature>
<organism evidence="2 3">
    <name type="scientific">Kytococcus schroeteri</name>
    <dbReference type="NCBI Taxonomy" id="138300"/>
    <lineage>
        <taxon>Bacteria</taxon>
        <taxon>Bacillati</taxon>
        <taxon>Actinomycetota</taxon>
        <taxon>Actinomycetes</taxon>
        <taxon>Micrococcales</taxon>
        <taxon>Kytococcaceae</taxon>
        <taxon>Kytococcus</taxon>
    </lineage>
</organism>
<dbReference type="PANTHER" id="PTHR43611">
    <property type="entry name" value="ALPHA-D-GLUCOSE 1-PHOSPHATE PHOSPHATASE"/>
    <property type="match status" value="1"/>
</dbReference>
<keyword evidence="3" id="KW-1185">Reference proteome</keyword>
<proteinExistence type="predicted"/>
<sequence>MTTGRPRRTGSPRAVRTARHRPLDLWSVSFTRVGSVATGRAGRGHSPRPAGPATCHSEPPSAKCDSGTRPRRVQSAGRGPPAAPPGTPARLGRTADQWEDRPMPTPDAVRLLLLDADAVIQRMPDGWKDEAITLLATGWGAPAGGVADDPALWGRAQAVLDEVFVAEVFLLTGQETDLTFPETIAGILEGHGNSTDAEQVARLWHRTEPLAEERAMVATARQGGVRVAMATNQQPHRAAWLTDSGAFADLADEVYTSSRLGVAKPEPDFFRAILRAEAEAGHPVEPGEVVFVDDRADNVEGAAAIGIRARQYHFTQGVEAFREVLESTGVLDGAAHADATHDGPAPTA</sequence>
<feature type="region of interest" description="Disordered" evidence="1">
    <location>
        <begin position="37"/>
        <end position="103"/>
    </location>
</feature>
<evidence type="ECO:0000256" key="1">
    <source>
        <dbReference type="SAM" id="MobiDB-lite"/>
    </source>
</evidence>
<dbReference type="Pfam" id="PF00702">
    <property type="entry name" value="Hydrolase"/>
    <property type="match status" value="1"/>
</dbReference>
<feature type="compositionally biased region" description="Basic residues" evidence="1">
    <location>
        <begin position="1"/>
        <end position="20"/>
    </location>
</feature>
<dbReference type="Proteomes" id="UP000234206">
    <property type="component" value="Unassembled WGS sequence"/>
</dbReference>
<reference evidence="2 3" key="1">
    <citation type="submission" date="2017-12" db="EMBL/GenBank/DDBJ databases">
        <title>Phylogenetic diversity of female urinary microbiome.</title>
        <authorList>
            <person name="Thomas-White K."/>
            <person name="Wolfe A.J."/>
        </authorList>
    </citation>
    <scope>NUCLEOTIDE SEQUENCE [LARGE SCALE GENOMIC DNA]</scope>
    <source>
        <strain evidence="2 3">UMB1298</strain>
    </source>
</reference>
<accession>A0A2I1PBX1</accession>
<gene>
    <name evidence="2" type="ORF">CYJ76_04575</name>
</gene>
<dbReference type="SUPFAM" id="SSF56784">
    <property type="entry name" value="HAD-like"/>
    <property type="match status" value="1"/>
</dbReference>
<dbReference type="Gene3D" id="3.40.50.1000">
    <property type="entry name" value="HAD superfamily/HAD-like"/>
    <property type="match status" value="1"/>
</dbReference>